<name>A0AAE3EAM4_9FIRM</name>
<dbReference type="GO" id="GO:0005886">
    <property type="term" value="C:plasma membrane"/>
    <property type="evidence" value="ECO:0007669"/>
    <property type="project" value="UniProtKB-SubCell"/>
</dbReference>
<comment type="catalytic activity">
    <reaction evidence="4">
        <text>Cleavage of hydrophobic, N-terminal signal or leader sequences from secreted and periplasmic proteins.</text>
        <dbReference type="EC" id="3.4.21.89"/>
    </reaction>
</comment>
<keyword evidence="4 6" id="KW-0378">Hydrolase</keyword>
<feature type="active site" evidence="3">
    <location>
        <position position="50"/>
    </location>
</feature>
<comment type="subcellular location">
    <subcellularLocation>
        <location evidence="1">Cell membrane</location>
        <topology evidence="1">Single-pass type II membrane protein</topology>
    </subcellularLocation>
    <subcellularLocation>
        <location evidence="4">Membrane</location>
        <topology evidence="4">Single-pass type II membrane protein</topology>
    </subcellularLocation>
</comment>
<feature type="active site" evidence="3">
    <location>
        <position position="86"/>
    </location>
</feature>
<dbReference type="GO" id="GO:0004252">
    <property type="term" value="F:serine-type endopeptidase activity"/>
    <property type="evidence" value="ECO:0007669"/>
    <property type="project" value="InterPro"/>
</dbReference>
<dbReference type="PANTHER" id="PTHR43390">
    <property type="entry name" value="SIGNAL PEPTIDASE I"/>
    <property type="match status" value="1"/>
</dbReference>
<comment type="caution">
    <text evidence="6">The sequence shown here is derived from an EMBL/GenBank/DDBJ whole genome shotgun (WGS) entry which is preliminary data.</text>
</comment>
<evidence type="ECO:0000256" key="1">
    <source>
        <dbReference type="ARBA" id="ARBA00004401"/>
    </source>
</evidence>
<dbReference type="AlphaFoldDB" id="A0AAE3EAM4"/>
<keyword evidence="4" id="KW-0812">Transmembrane</keyword>
<dbReference type="InterPro" id="IPR000223">
    <property type="entry name" value="Pept_S26A_signal_pept_1"/>
</dbReference>
<proteinExistence type="inferred from homology"/>
<dbReference type="CDD" id="cd06530">
    <property type="entry name" value="S26_SPase_I"/>
    <property type="match status" value="1"/>
</dbReference>
<comment type="similarity">
    <text evidence="2 4">Belongs to the peptidase S26 family.</text>
</comment>
<keyword evidence="7" id="KW-1185">Reference proteome</keyword>
<evidence type="ECO:0000259" key="5">
    <source>
        <dbReference type="Pfam" id="PF10502"/>
    </source>
</evidence>
<dbReference type="GO" id="GO:0009003">
    <property type="term" value="F:signal peptidase activity"/>
    <property type="evidence" value="ECO:0007669"/>
    <property type="project" value="UniProtKB-EC"/>
</dbReference>
<evidence type="ECO:0000313" key="6">
    <source>
        <dbReference type="EMBL" id="MCC2231139.1"/>
    </source>
</evidence>
<dbReference type="GO" id="GO:0006465">
    <property type="term" value="P:signal peptide processing"/>
    <property type="evidence" value="ECO:0007669"/>
    <property type="project" value="InterPro"/>
</dbReference>
<dbReference type="InterPro" id="IPR019533">
    <property type="entry name" value="Peptidase_S26"/>
</dbReference>
<dbReference type="Pfam" id="PF10502">
    <property type="entry name" value="Peptidase_S26"/>
    <property type="match status" value="1"/>
</dbReference>
<dbReference type="PANTHER" id="PTHR43390:SF1">
    <property type="entry name" value="CHLOROPLAST PROCESSING PEPTIDASE"/>
    <property type="match status" value="1"/>
</dbReference>
<accession>A0AAE3EAM4</accession>
<sequence>MLEAELKKEQNKSNFSRILKSTIFSLVVVAAVAVLVAVLVLPVLQISGVSMTNTLQDGDIVVAVNSKKFETGDVIAFYYNNSILVKRVIAYAGDWVDIDDEGNVSVNGEVLDEPYVSEKALGDCNIELPYQVPDGRCFVMGDHRSTSIDSRNTAVGCVSADMIVGKIVFRVWPLSGFGMIN</sequence>
<organism evidence="6 7">
    <name type="scientific">Hominifimenecus microfluidus</name>
    <dbReference type="NCBI Taxonomy" id="2885348"/>
    <lineage>
        <taxon>Bacteria</taxon>
        <taxon>Bacillati</taxon>
        <taxon>Bacillota</taxon>
        <taxon>Clostridia</taxon>
        <taxon>Lachnospirales</taxon>
        <taxon>Lachnospiraceae</taxon>
        <taxon>Hominifimenecus</taxon>
    </lineage>
</organism>
<dbReference type="Proteomes" id="UP001198182">
    <property type="component" value="Unassembled WGS sequence"/>
</dbReference>
<dbReference type="Gene3D" id="2.10.109.10">
    <property type="entry name" value="Umud Fragment, subunit A"/>
    <property type="match status" value="1"/>
</dbReference>
<keyword evidence="4" id="KW-0472">Membrane</keyword>
<protein>
    <recommendedName>
        <fullName evidence="4">Signal peptidase I</fullName>
        <ecNumber evidence="4">3.4.21.89</ecNumber>
    </recommendedName>
</protein>
<evidence type="ECO:0000256" key="4">
    <source>
        <dbReference type="RuleBase" id="RU362042"/>
    </source>
</evidence>
<evidence type="ECO:0000256" key="3">
    <source>
        <dbReference type="PIRSR" id="PIRSR600223-1"/>
    </source>
</evidence>
<keyword evidence="4" id="KW-1133">Transmembrane helix</keyword>
<dbReference type="PRINTS" id="PR00727">
    <property type="entry name" value="LEADERPTASE"/>
</dbReference>
<feature type="transmembrane region" description="Helical" evidence="4">
    <location>
        <begin position="21"/>
        <end position="44"/>
    </location>
</feature>
<evidence type="ECO:0000256" key="2">
    <source>
        <dbReference type="ARBA" id="ARBA00009370"/>
    </source>
</evidence>
<reference evidence="6" key="1">
    <citation type="submission" date="2021-10" db="EMBL/GenBank/DDBJ databases">
        <title>Anaerobic single-cell dispensing facilitates the cultivation of human gut bacteria.</title>
        <authorList>
            <person name="Afrizal A."/>
        </authorList>
    </citation>
    <scope>NUCLEOTIDE SEQUENCE</scope>
    <source>
        <strain evidence="6">CLA-AA-H215</strain>
    </source>
</reference>
<dbReference type="NCBIfam" id="TIGR02227">
    <property type="entry name" value="sigpep_I_bact"/>
    <property type="match status" value="1"/>
</dbReference>
<dbReference type="EMBL" id="JAJEQR010000023">
    <property type="protein sequence ID" value="MCC2231139.1"/>
    <property type="molecule type" value="Genomic_DNA"/>
</dbReference>
<dbReference type="InterPro" id="IPR036286">
    <property type="entry name" value="LexA/Signal_pep-like_sf"/>
</dbReference>
<dbReference type="EC" id="3.4.21.89" evidence="4"/>
<dbReference type="SUPFAM" id="SSF51306">
    <property type="entry name" value="LexA/Signal peptidase"/>
    <property type="match status" value="1"/>
</dbReference>
<keyword evidence="4" id="KW-0645">Protease</keyword>
<feature type="domain" description="Peptidase S26" evidence="5">
    <location>
        <begin position="21"/>
        <end position="172"/>
    </location>
</feature>
<gene>
    <name evidence="6" type="primary">lepB</name>
    <name evidence="6" type="ORF">LKD81_09065</name>
</gene>
<evidence type="ECO:0000313" key="7">
    <source>
        <dbReference type="Proteomes" id="UP001198182"/>
    </source>
</evidence>